<evidence type="ECO:0000313" key="4">
    <source>
        <dbReference type="Proteomes" id="UP000736787"/>
    </source>
</evidence>
<name>A0A8T1C122_9STRA</name>
<organism evidence="3 4">
    <name type="scientific">Phytophthora cactorum</name>
    <dbReference type="NCBI Taxonomy" id="29920"/>
    <lineage>
        <taxon>Eukaryota</taxon>
        <taxon>Sar</taxon>
        <taxon>Stramenopiles</taxon>
        <taxon>Oomycota</taxon>
        <taxon>Peronosporomycetes</taxon>
        <taxon>Peronosporales</taxon>
        <taxon>Peronosporaceae</taxon>
        <taxon>Phytophthora</taxon>
    </lineage>
</organism>
<dbReference type="EMBL" id="RCMK01000721">
    <property type="protein sequence ID" value="KAG2914821.1"/>
    <property type="molecule type" value="Genomic_DNA"/>
</dbReference>
<protein>
    <recommendedName>
        <fullName evidence="2">Retrovirus-related Pol polyprotein from transposon TNT 1-94-like beta-barrel domain-containing protein</fullName>
    </recommendedName>
</protein>
<evidence type="ECO:0000256" key="1">
    <source>
        <dbReference type="SAM" id="MobiDB-lite"/>
    </source>
</evidence>
<proteinExistence type="predicted"/>
<evidence type="ECO:0000313" key="3">
    <source>
        <dbReference type="EMBL" id="KAG2914821.1"/>
    </source>
</evidence>
<accession>A0A8T1C122</accession>
<feature type="region of interest" description="Disordered" evidence="1">
    <location>
        <begin position="70"/>
        <end position="144"/>
    </location>
</feature>
<feature type="compositionally biased region" description="Basic and acidic residues" evidence="1">
    <location>
        <begin position="113"/>
        <end position="130"/>
    </location>
</feature>
<dbReference type="Pfam" id="PF22936">
    <property type="entry name" value="Pol_BBD"/>
    <property type="match status" value="1"/>
</dbReference>
<sequence length="376" mass="40953">MVKPTTDASSEVEVSEKTGQPILWNGQNWEYYKKLMELMVRKKNVVLYKIMKGDTVFDETWDDAKKNYNCPNADDGGVASSGATSSSGGFAGGGGGARVQTHFTPASGFAESDDIRTEQQNDDRIGRTEETTDGTGAAASGIPTWTEKPKYQPKVWVLDSGANRHLVDDRRYFVCYRKLSAAESEKATVHGHSGKSTPLCVGSIDLWVIVNGGHVALRLDNVYYSPKNTNLLSQSVVMTSSGQRGGTQVSYYFPDRTSSGRSDYDLPAVGRDGARDANDDSEGEDVDMPEVALTSPSSTREPWHSNPLPTFSDDIVLPPEQPRAAAPGNGGDAEPGKDRAGEPTTIHENDGKAAEEMTRWLYLYGGQPKLMEKNRR</sequence>
<dbReference type="Proteomes" id="UP000736787">
    <property type="component" value="Unassembled WGS sequence"/>
</dbReference>
<evidence type="ECO:0000259" key="2">
    <source>
        <dbReference type="Pfam" id="PF22936"/>
    </source>
</evidence>
<comment type="caution">
    <text evidence="3">The sequence shown here is derived from an EMBL/GenBank/DDBJ whole genome shotgun (WGS) entry which is preliminary data.</text>
</comment>
<feature type="compositionally biased region" description="Polar residues" evidence="1">
    <location>
        <begin position="241"/>
        <end position="261"/>
    </location>
</feature>
<dbReference type="AlphaFoldDB" id="A0A8T1C122"/>
<feature type="compositionally biased region" description="Basic and acidic residues" evidence="1">
    <location>
        <begin position="334"/>
        <end position="353"/>
    </location>
</feature>
<feature type="compositionally biased region" description="Low complexity" evidence="1">
    <location>
        <begin position="76"/>
        <end position="88"/>
    </location>
</feature>
<feature type="domain" description="Retrovirus-related Pol polyprotein from transposon TNT 1-94-like beta-barrel" evidence="2">
    <location>
        <begin position="156"/>
        <end position="237"/>
    </location>
</feature>
<reference evidence="3" key="1">
    <citation type="submission" date="2018-10" db="EMBL/GenBank/DDBJ databases">
        <title>Effector identification in a new, highly contiguous assembly of the strawberry crown rot pathogen Phytophthora cactorum.</title>
        <authorList>
            <person name="Armitage A.D."/>
            <person name="Nellist C.F."/>
            <person name="Bates H."/>
            <person name="Vickerstaff R.J."/>
            <person name="Harrison R.J."/>
        </authorList>
    </citation>
    <scope>NUCLEOTIDE SEQUENCE</scope>
    <source>
        <strain evidence="3">4040</strain>
    </source>
</reference>
<feature type="region of interest" description="Disordered" evidence="1">
    <location>
        <begin position="241"/>
        <end position="353"/>
    </location>
</feature>
<dbReference type="VEuPathDB" id="FungiDB:PC110_g19128"/>
<feature type="compositionally biased region" description="Acidic residues" evidence="1">
    <location>
        <begin position="279"/>
        <end position="288"/>
    </location>
</feature>
<gene>
    <name evidence="3" type="ORF">PC117_g18211</name>
</gene>
<dbReference type="VEuPathDB" id="FungiDB:PC110_g22727"/>
<dbReference type="InterPro" id="IPR054722">
    <property type="entry name" value="PolX-like_BBD"/>
</dbReference>